<evidence type="ECO:0000313" key="3">
    <source>
        <dbReference type="Proteomes" id="UP001054837"/>
    </source>
</evidence>
<evidence type="ECO:0000256" key="1">
    <source>
        <dbReference type="SAM" id="MobiDB-lite"/>
    </source>
</evidence>
<keyword evidence="3" id="KW-1185">Reference proteome</keyword>
<gene>
    <name evidence="2" type="ORF">CDAR_246951</name>
</gene>
<protein>
    <recommendedName>
        <fullName evidence="4">Ribosomal protein L2</fullName>
    </recommendedName>
</protein>
<dbReference type="AlphaFoldDB" id="A0AAV4WY27"/>
<comment type="caution">
    <text evidence="2">The sequence shown here is derived from an EMBL/GenBank/DDBJ whole genome shotgun (WGS) entry which is preliminary data.</text>
</comment>
<feature type="compositionally biased region" description="Polar residues" evidence="1">
    <location>
        <begin position="8"/>
        <end position="23"/>
    </location>
</feature>
<sequence length="106" mass="11458">MVDKHQSEIFTLTSGAKQNDENQPLIATSSEQSLSVLTGLQNGRRFTIGKMLPAAHISVPGNGRFAGARPLHRLALFGTHGGKATKGDPPRTLLGEKMFTSYRAIR</sequence>
<dbReference type="EMBL" id="BPLQ01015306">
    <property type="protein sequence ID" value="GIY87158.1"/>
    <property type="molecule type" value="Genomic_DNA"/>
</dbReference>
<evidence type="ECO:0000313" key="2">
    <source>
        <dbReference type="EMBL" id="GIY87158.1"/>
    </source>
</evidence>
<accession>A0AAV4WY27</accession>
<reference evidence="2 3" key="1">
    <citation type="submission" date="2021-06" db="EMBL/GenBank/DDBJ databases">
        <title>Caerostris darwini draft genome.</title>
        <authorList>
            <person name="Kono N."/>
            <person name="Arakawa K."/>
        </authorList>
    </citation>
    <scope>NUCLEOTIDE SEQUENCE [LARGE SCALE GENOMIC DNA]</scope>
</reference>
<proteinExistence type="predicted"/>
<organism evidence="2 3">
    <name type="scientific">Caerostris darwini</name>
    <dbReference type="NCBI Taxonomy" id="1538125"/>
    <lineage>
        <taxon>Eukaryota</taxon>
        <taxon>Metazoa</taxon>
        <taxon>Ecdysozoa</taxon>
        <taxon>Arthropoda</taxon>
        <taxon>Chelicerata</taxon>
        <taxon>Arachnida</taxon>
        <taxon>Araneae</taxon>
        <taxon>Araneomorphae</taxon>
        <taxon>Entelegynae</taxon>
        <taxon>Araneoidea</taxon>
        <taxon>Araneidae</taxon>
        <taxon>Caerostris</taxon>
    </lineage>
</organism>
<evidence type="ECO:0008006" key="4">
    <source>
        <dbReference type="Google" id="ProtNLM"/>
    </source>
</evidence>
<dbReference type="Proteomes" id="UP001054837">
    <property type="component" value="Unassembled WGS sequence"/>
</dbReference>
<feature type="region of interest" description="Disordered" evidence="1">
    <location>
        <begin position="1"/>
        <end position="23"/>
    </location>
</feature>
<name>A0AAV4WY27_9ARAC</name>